<dbReference type="AlphaFoldDB" id="A0A511XJQ6"/>
<proteinExistence type="predicted"/>
<comment type="caution">
    <text evidence="1">The sequence shown here is derived from an EMBL/GenBank/DDBJ whole genome shotgun (WGS) entry which is preliminary data.</text>
</comment>
<sequence length="115" mass="12828">MRKHYRVRSENKRKTSVQIAALIGGRPPEPFEKARVTVTRFSIGVPDHDNLVGSVKDLCDCMTTPSLMANGKVRNKFGIGLIRDDSPVHCELVVLGVKCRRAEQRTEVVIEEIVG</sequence>
<organism evidence="1 2">
    <name type="scientific">Acetobacter oeni</name>
    <dbReference type="NCBI Taxonomy" id="304077"/>
    <lineage>
        <taxon>Bacteria</taxon>
        <taxon>Pseudomonadati</taxon>
        <taxon>Pseudomonadota</taxon>
        <taxon>Alphaproteobacteria</taxon>
        <taxon>Acetobacterales</taxon>
        <taxon>Acetobacteraceae</taxon>
        <taxon>Acetobacter</taxon>
    </lineage>
</organism>
<protein>
    <submittedName>
        <fullName evidence="1">Uncharacterized protein</fullName>
    </submittedName>
</protein>
<dbReference type="Proteomes" id="UP000321746">
    <property type="component" value="Unassembled WGS sequence"/>
</dbReference>
<name>A0A511XJQ6_9PROT</name>
<accession>A0A511XJQ6</accession>
<dbReference type="EMBL" id="BJYG01000017">
    <property type="protein sequence ID" value="GEN63169.1"/>
    <property type="molecule type" value="Genomic_DNA"/>
</dbReference>
<dbReference type="OrthoDB" id="7275370at2"/>
<keyword evidence="2" id="KW-1185">Reference proteome</keyword>
<evidence type="ECO:0000313" key="2">
    <source>
        <dbReference type="Proteomes" id="UP000321746"/>
    </source>
</evidence>
<dbReference type="RefSeq" id="WP_146887492.1">
    <property type="nucleotide sequence ID" value="NZ_BJYG01000017.1"/>
</dbReference>
<evidence type="ECO:0000313" key="1">
    <source>
        <dbReference type="EMBL" id="GEN63169.1"/>
    </source>
</evidence>
<reference evidence="1 2" key="1">
    <citation type="submission" date="2019-07" db="EMBL/GenBank/DDBJ databases">
        <title>Whole genome shotgun sequence of Acetobacter oeni NBRC 105207.</title>
        <authorList>
            <person name="Hosoyama A."/>
            <person name="Uohara A."/>
            <person name="Ohji S."/>
            <person name="Ichikawa N."/>
        </authorList>
    </citation>
    <scope>NUCLEOTIDE SEQUENCE [LARGE SCALE GENOMIC DNA]</scope>
    <source>
        <strain evidence="1 2">NBRC 105207</strain>
    </source>
</reference>
<gene>
    <name evidence="1" type="ORF">AOE01nite_13930</name>
</gene>